<dbReference type="RefSeq" id="WP_092646701.1">
    <property type="nucleotide sequence ID" value="NZ_FNPX01000012.1"/>
</dbReference>
<evidence type="ECO:0000259" key="1">
    <source>
        <dbReference type="SMART" id="SM00382"/>
    </source>
</evidence>
<dbReference type="InterPro" id="IPR003593">
    <property type="entry name" value="AAA+_ATPase"/>
</dbReference>
<dbReference type="OrthoDB" id="9812140at2"/>
<dbReference type="PANTHER" id="PTHR42935">
    <property type="entry name" value="SLR0930 PROTEIN"/>
    <property type="match status" value="1"/>
</dbReference>
<dbReference type="SUPFAM" id="SSF52540">
    <property type="entry name" value="P-loop containing nucleoside triphosphate hydrolases"/>
    <property type="match status" value="1"/>
</dbReference>
<dbReference type="STRING" id="1244108.SAMN05444004_11297"/>
<dbReference type="Pfam" id="PF05673">
    <property type="entry name" value="DUF815"/>
    <property type="match status" value="1"/>
</dbReference>
<feature type="domain" description="AAA+ ATPase" evidence="1">
    <location>
        <begin position="80"/>
        <end position="203"/>
    </location>
</feature>
<dbReference type="SMART" id="SM00382">
    <property type="entry name" value="AAA"/>
    <property type="match status" value="1"/>
</dbReference>
<dbReference type="AlphaFoldDB" id="A0A1H3SKT0"/>
<name>A0A1H3SKT0_9RHOB</name>
<dbReference type="InterPro" id="IPR027417">
    <property type="entry name" value="P-loop_NTPase"/>
</dbReference>
<dbReference type="InterPro" id="IPR008533">
    <property type="entry name" value="DUF815"/>
</dbReference>
<sequence>MTDAPEAQSLARIADALDRLAPPPFAPPAWQAGAYVWHTAPDRLVPVPKPNRIPLSLLLGIDRASDTLLANTRRFADGLPANNALLWGARGMGKSSLVKAVHGELEGAGLKLVELQREDIQTVGTLLAVLRDAPHRFVLYCDDLSFSHDDAAYKSLKAVLDGGIEGRPDNVIFYATSNRRHLMPRDMIENERSSSISPSEAVEEKVSLSDRFGLWLGFHPCDQDSYLSMIRGYCDAFGVAIADDDLRAQAVEWQATRGSRSGRVAWQFFTDLAGRQGISL</sequence>
<protein>
    <recommendedName>
        <fullName evidence="1">AAA+ ATPase domain-containing protein</fullName>
    </recommendedName>
</protein>
<gene>
    <name evidence="2" type="ORF">SAMN05444004_11297</name>
</gene>
<evidence type="ECO:0000313" key="2">
    <source>
        <dbReference type="EMBL" id="SDZ38592.1"/>
    </source>
</evidence>
<evidence type="ECO:0000313" key="3">
    <source>
        <dbReference type="Proteomes" id="UP000198914"/>
    </source>
</evidence>
<organism evidence="2 3">
    <name type="scientific">Jannaschia faecimaris</name>
    <dbReference type="NCBI Taxonomy" id="1244108"/>
    <lineage>
        <taxon>Bacteria</taxon>
        <taxon>Pseudomonadati</taxon>
        <taxon>Pseudomonadota</taxon>
        <taxon>Alphaproteobacteria</taxon>
        <taxon>Rhodobacterales</taxon>
        <taxon>Roseobacteraceae</taxon>
        <taxon>Jannaschia</taxon>
    </lineage>
</organism>
<dbReference type="Gene3D" id="3.40.50.300">
    <property type="entry name" value="P-loop containing nucleotide triphosphate hydrolases"/>
    <property type="match status" value="1"/>
</dbReference>
<accession>A0A1H3SKT0</accession>
<reference evidence="3" key="1">
    <citation type="submission" date="2016-10" db="EMBL/GenBank/DDBJ databases">
        <authorList>
            <person name="Varghese N."/>
            <person name="Submissions S."/>
        </authorList>
    </citation>
    <scope>NUCLEOTIDE SEQUENCE [LARGE SCALE GENOMIC DNA]</scope>
    <source>
        <strain evidence="3">DSM 100420</strain>
    </source>
</reference>
<proteinExistence type="predicted"/>
<dbReference type="EMBL" id="FNPX01000012">
    <property type="protein sequence ID" value="SDZ38592.1"/>
    <property type="molecule type" value="Genomic_DNA"/>
</dbReference>
<dbReference type="PANTHER" id="PTHR42935:SF1">
    <property type="entry name" value="SLR0930 PROTEIN"/>
    <property type="match status" value="1"/>
</dbReference>
<dbReference type="Proteomes" id="UP000198914">
    <property type="component" value="Unassembled WGS sequence"/>
</dbReference>
<keyword evidence="3" id="KW-1185">Reference proteome</keyword>